<evidence type="ECO:0000256" key="1">
    <source>
        <dbReference type="SAM" id="MobiDB-lite"/>
    </source>
</evidence>
<sequence>MSGKGYQTLLECRRRGFHLRGHGFTVDQIAVVLSFDHDVAPLRLYRYAVGLTAAQVVATFNALERTGTAPLRESRLYEYESWPESGRRPPAHVLRLLAQISAPAPPNSSPPRPGPPTADKTEYSSARSLDPSRREAAPIAAPREVLARLLVRTSVITRRYPASPR</sequence>
<dbReference type="Proteomes" id="UP000262538">
    <property type="component" value="Unassembled WGS sequence"/>
</dbReference>
<accession>A0ABX9LNV2</accession>
<dbReference type="RefSeq" id="WP_111699046.1">
    <property type="nucleotide sequence ID" value="NZ_QFZU02000031.1"/>
</dbReference>
<evidence type="ECO:0000313" key="3">
    <source>
        <dbReference type="Proteomes" id="UP000262538"/>
    </source>
</evidence>
<proteinExistence type="predicted"/>
<protein>
    <submittedName>
        <fullName evidence="2">Uncharacterized protein</fullName>
    </submittedName>
</protein>
<name>A0ABX9LNV2_9ACTN</name>
<gene>
    <name evidence="2" type="ORF">DI270_007595</name>
</gene>
<feature type="region of interest" description="Disordered" evidence="1">
    <location>
        <begin position="99"/>
        <end position="137"/>
    </location>
</feature>
<evidence type="ECO:0000313" key="2">
    <source>
        <dbReference type="EMBL" id="RGA05567.1"/>
    </source>
</evidence>
<comment type="caution">
    <text evidence="2">The sequence shown here is derived from an EMBL/GenBank/DDBJ whole genome shotgun (WGS) entry which is preliminary data.</text>
</comment>
<feature type="compositionally biased region" description="Pro residues" evidence="1">
    <location>
        <begin position="103"/>
        <end position="116"/>
    </location>
</feature>
<keyword evidence="3" id="KW-1185">Reference proteome</keyword>
<organism evidence="2 3">
    <name type="scientific">Microbispora triticiradicis</name>
    <dbReference type="NCBI Taxonomy" id="2200763"/>
    <lineage>
        <taxon>Bacteria</taxon>
        <taxon>Bacillati</taxon>
        <taxon>Actinomycetota</taxon>
        <taxon>Actinomycetes</taxon>
        <taxon>Streptosporangiales</taxon>
        <taxon>Streptosporangiaceae</taxon>
        <taxon>Microbispora</taxon>
    </lineage>
</organism>
<dbReference type="EMBL" id="QFZU02000031">
    <property type="protein sequence ID" value="RGA05567.1"/>
    <property type="molecule type" value="Genomic_DNA"/>
</dbReference>
<reference evidence="2 3" key="1">
    <citation type="submission" date="2018-08" db="EMBL/GenBank/DDBJ databases">
        <title>Microbispora. triticiradicis sp. nov., a novel actinomycete isolated from the root of wheat (Triticum aestivum L.)).</title>
        <authorList>
            <person name="Han C."/>
        </authorList>
    </citation>
    <scope>NUCLEOTIDE SEQUENCE [LARGE SCALE GENOMIC DNA]</scope>
    <source>
        <strain evidence="2 3">NEAU-HRDPA2-9</strain>
    </source>
</reference>